<feature type="transmembrane region" description="Helical" evidence="6">
    <location>
        <begin position="56"/>
        <end position="77"/>
    </location>
</feature>
<reference evidence="7" key="1">
    <citation type="submission" date="2021-12" db="EMBL/GenBank/DDBJ databases">
        <authorList>
            <person name="King R."/>
        </authorList>
    </citation>
    <scope>NUCLEOTIDE SEQUENCE</scope>
</reference>
<comment type="subcellular location">
    <subcellularLocation>
        <location evidence="1">Mitochondrion inner membrane</location>
    </subcellularLocation>
</comment>
<keyword evidence="6" id="KW-0812">Transmembrane</keyword>
<dbReference type="Gene3D" id="4.10.91.10">
    <property type="entry name" value="Cytochrome c oxidase, subunit VIIa"/>
    <property type="match status" value="1"/>
</dbReference>
<dbReference type="Proteomes" id="UP001153292">
    <property type="component" value="Chromosome 28"/>
</dbReference>
<evidence type="ECO:0000256" key="4">
    <source>
        <dbReference type="ARBA" id="ARBA00023128"/>
    </source>
</evidence>
<keyword evidence="5 6" id="KW-0472">Membrane</keyword>
<accession>A0ABN8BAG7</accession>
<dbReference type="SUPFAM" id="SSF81419">
    <property type="entry name" value="Mitochondrial cytochrome c oxidase subunit VIIa"/>
    <property type="match status" value="1"/>
</dbReference>
<dbReference type="InterPro" id="IPR003177">
    <property type="entry name" value="Cytc_oxidase_su7a_met"/>
</dbReference>
<keyword evidence="4" id="KW-0496">Mitochondrion</keyword>
<keyword evidence="6" id="KW-1133">Transmembrane helix</keyword>
<sequence length="90" mass="10221">MSLLNSTIRPLFVRGICTTKALCEPRSLIKMKKLQAEFQCEDGRPIWLKAGFCDRILYATTIILCYTGVLMVLGTIYDHAKPPSWKNKPC</sequence>
<organism evidence="7 8">
    <name type="scientific">Chilo suppressalis</name>
    <name type="common">Asiatic rice borer moth</name>
    <dbReference type="NCBI Taxonomy" id="168631"/>
    <lineage>
        <taxon>Eukaryota</taxon>
        <taxon>Metazoa</taxon>
        <taxon>Ecdysozoa</taxon>
        <taxon>Arthropoda</taxon>
        <taxon>Hexapoda</taxon>
        <taxon>Insecta</taxon>
        <taxon>Pterygota</taxon>
        <taxon>Neoptera</taxon>
        <taxon>Endopterygota</taxon>
        <taxon>Lepidoptera</taxon>
        <taxon>Glossata</taxon>
        <taxon>Ditrysia</taxon>
        <taxon>Pyraloidea</taxon>
        <taxon>Crambidae</taxon>
        <taxon>Crambinae</taxon>
        <taxon>Chilo</taxon>
    </lineage>
</organism>
<gene>
    <name evidence="7" type="ORF">CHILSU_LOCUS7646</name>
</gene>
<dbReference type="PANTHER" id="PTHR10510">
    <property type="entry name" value="CYTOCHROME C OXIDASE POLYPEPTIDE 7A"/>
    <property type="match status" value="1"/>
</dbReference>
<evidence type="ECO:0000256" key="6">
    <source>
        <dbReference type="SAM" id="Phobius"/>
    </source>
</evidence>
<evidence type="ECO:0000256" key="2">
    <source>
        <dbReference type="ARBA" id="ARBA00009331"/>
    </source>
</evidence>
<evidence type="ECO:0000313" key="8">
    <source>
        <dbReference type="Proteomes" id="UP001153292"/>
    </source>
</evidence>
<protein>
    <submittedName>
        <fullName evidence="7">Uncharacterized protein</fullName>
    </submittedName>
</protein>
<evidence type="ECO:0000313" key="7">
    <source>
        <dbReference type="EMBL" id="CAH0404323.1"/>
    </source>
</evidence>
<evidence type="ECO:0000256" key="3">
    <source>
        <dbReference type="ARBA" id="ARBA00022792"/>
    </source>
</evidence>
<keyword evidence="3" id="KW-0999">Mitochondrion inner membrane</keyword>
<dbReference type="PANTHER" id="PTHR10510:SF11">
    <property type="entry name" value="CYTOCHROME C OXIDASE SUBUNIT 7A, MITOCHONDRIAL"/>
    <property type="match status" value="1"/>
</dbReference>
<dbReference type="InterPro" id="IPR036539">
    <property type="entry name" value="Cyt_c_oxidase_su7a_sf"/>
</dbReference>
<name>A0ABN8BAG7_CHISP</name>
<comment type="similarity">
    <text evidence="2">Belongs to the cytochrome c oxidase VIIa family.</text>
</comment>
<dbReference type="EMBL" id="OU963921">
    <property type="protein sequence ID" value="CAH0404323.1"/>
    <property type="molecule type" value="Genomic_DNA"/>
</dbReference>
<keyword evidence="8" id="KW-1185">Reference proteome</keyword>
<proteinExistence type="inferred from homology"/>
<evidence type="ECO:0000256" key="1">
    <source>
        <dbReference type="ARBA" id="ARBA00004273"/>
    </source>
</evidence>
<evidence type="ECO:0000256" key="5">
    <source>
        <dbReference type="ARBA" id="ARBA00023136"/>
    </source>
</evidence>